<proteinExistence type="predicted"/>
<feature type="region of interest" description="Disordered" evidence="1">
    <location>
        <begin position="39"/>
        <end position="80"/>
    </location>
</feature>
<dbReference type="EMBL" id="KK198763">
    <property type="protein sequence ID" value="KCW49000.1"/>
    <property type="molecule type" value="Genomic_DNA"/>
</dbReference>
<protein>
    <submittedName>
        <fullName evidence="2">Uncharacterized protein</fullName>
    </submittedName>
</protein>
<accession>A0A059A6N3</accession>
<feature type="compositionally biased region" description="Acidic residues" evidence="1">
    <location>
        <begin position="40"/>
        <end position="59"/>
    </location>
</feature>
<organism evidence="2">
    <name type="scientific">Eucalyptus grandis</name>
    <name type="common">Flooded gum</name>
    <dbReference type="NCBI Taxonomy" id="71139"/>
    <lineage>
        <taxon>Eukaryota</taxon>
        <taxon>Viridiplantae</taxon>
        <taxon>Streptophyta</taxon>
        <taxon>Embryophyta</taxon>
        <taxon>Tracheophyta</taxon>
        <taxon>Spermatophyta</taxon>
        <taxon>Magnoliopsida</taxon>
        <taxon>eudicotyledons</taxon>
        <taxon>Gunneridae</taxon>
        <taxon>Pentapetalae</taxon>
        <taxon>rosids</taxon>
        <taxon>malvids</taxon>
        <taxon>Myrtales</taxon>
        <taxon>Myrtaceae</taxon>
        <taxon>Myrtoideae</taxon>
        <taxon>Eucalypteae</taxon>
        <taxon>Eucalyptus</taxon>
    </lineage>
</organism>
<dbReference type="OMA" id="SHIMCIY"/>
<gene>
    <name evidence="2" type="ORF">EUGRSUZ_K02613</name>
</gene>
<evidence type="ECO:0000313" key="2">
    <source>
        <dbReference type="EMBL" id="KCW49000.1"/>
    </source>
</evidence>
<reference evidence="2" key="1">
    <citation type="submission" date="2013-07" db="EMBL/GenBank/DDBJ databases">
        <title>The genome of Eucalyptus grandis.</title>
        <authorList>
            <person name="Schmutz J."/>
            <person name="Hayes R."/>
            <person name="Myburg A."/>
            <person name="Tuskan G."/>
            <person name="Grattapaglia D."/>
            <person name="Rokhsar D.S."/>
        </authorList>
    </citation>
    <scope>NUCLEOTIDE SEQUENCE</scope>
    <source>
        <tissue evidence="2">Leaf extractions</tissue>
    </source>
</reference>
<dbReference type="InParanoid" id="A0A059A6N3"/>
<evidence type="ECO:0000256" key="1">
    <source>
        <dbReference type="SAM" id="MobiDB-lite"/>
    </source>
</evidence>
<sequence length="126" mass="12931">MESDPDAAVRVPDGEVELEVVAEGVGGGEVELGELRVGDVELDEVGAEDEPEDEGEETDGDHHGEDEVEDELEEAAATAADAAPAAAGAVVGVLLGGHGGAVVGAVEVGLLLRHGKGSCRRKRWRR</sequence>
<dbReference type="Gramene" id="KCW49000">
    <property type="protein sequence ID" value="KCW49000"/>
    <property type="gene ID" value="EUGRSUZ_K02613"/>
</dbReference>
<name>A0A059A6N3_EUCGR</name>
<dbReference type="AlphaFoldDB" id="A0A059A6N3"/>